<dbReference type="AlphaFoldDB" id="A0A9D4HLQ3"/>
<name>A0A9D4HLQ3_DREPO</name>
<evidence type="ECO:0000313" key="2">
    <source>
        <dbReference type="Proteomes" id="UP000828390"/>
    </source>
</evidence>
<organism evidence="1 2">
    <name type="scientific">Dreissena polymorpha</name>
    <name type="common">Zebra mussel</name>
    <name type="synonym">Mytilus polymorpha</name>
    <dbReference type="NCBI Taxonomy" id="45954"/>
    <lineage>
        <taxon>Eukaryota</taxon>
        <taxon>Metazoa</taxon>
        <taxon>Spiralia</taxon>
        <taxon>Lophotrochozoa</taxon>
        <taxon>Mollusca</taxon>
        <taxon>Bivalvia</taxon>
        <taxon>Autobranchia</taxon>
        <taxon>Heteroconchia</taxon>
        <taxon>Euheterodonta</taxon>
        <taxon>Imparidentia</taxon>
        <taxon>Neoheterodontei</taxon>
        <taxon>Myida</taxon>
        <taxon>Dreissenoidea</taxon>
        <taxon>Dreissenidae</taxon>
        <taxon>Dreissena</taxon>
    </lineage>
</organism>
<accession>A0A9D4HLQ3</accession>
<comment type="caution">
    <text evidence="1">The sequence shown here is derived from an EMBL/GenBank/DDBJ whole genome shotgun (WGS) entry which is preliminary data.</text>
</comment>
<dbReference type="EMBL" id="JAIWYP010000012">
    <property type="protein sequence ID" value="KAH3724074.1"/>
    <property type="molecule type" value="Genomic_DNA"/>
</dbReference>
<gene>
    <name evidence="1" type="ORF">DPMN_049876</name>
</gene>
<sequence>MNHPLKPPMGIKPISLSSGLGVRRSRRSVFNICKMPGFDRLVLFVRDSECEDNSEFSCDSVVATSSGYVAADSSDSALATSCGYVAATSCGSVAATSCGYIAATCSGCALTTCSGYVAATSFGYGLL</sequence>
<reference evidence="1" key="1">
    <citation type="journal article" date="2019" name="bioRxiv">
        <title>The Genome of the Zebra Mussel, Dreissena polymorpha: A Resource for Invasive Species Research.</title>
        <authorList>
            <person name="McCartney M.A."/>
            <person name="Auch B."/>
            <person name="Kono T."/>
            <person name="Mallez S."/>
            <person name="Zhang Y."/>
            <person name="Obille A."/>
            <person name="Becker A."/>
            <person name="Abrahante J.E."/>
            <person name="Garbe J."/>
            <person name="Badalamenti J.P."/>
            <person name="Herman A."/>
            <person name="Mangelson H."/>
            <person name="Liachko I."/>
            <person name="Sullivan S."/>
            <person name="Sone E.D."/>
            <person name="Koren S."/>
            <person name="Silverstein K.A.T."/>
            <person name="Beckman K.B."/>
            <person name="Gohl D.M."/>
        </authorList>
    </citation>
    <scope>NUCLEOTIDE SEQUENCE</scope>
    <source>
        <strain evidence="1">Duluth1</strain>
        <tissue evidence="1">Whole animal</tissue>
    </source>
</reference>
<reference evidence="1" key="2">
    <citation type="submission" date="2020-11" db="EMBL/GenBank/DDBJ databases">
        <authorList>
            <person name="McCartney M.A."/>
            <person name="Auch B."/>
            <person name="Kono T."/>
            <person name="Mallez S."/>
            <person name="Becker A."/>
            <person name="Gohl D.M."/>
            <person name="Silverstein K.A.T."/>
            <person name="Koren S."/>
            <person name="Bechman K.B."/>
            <person name="Herman A."/>
            <person name="Abrahante J.E."/>
            <person name="Garbe J."/>
        </authorList>
    </citation>
    <scope>NUCLEOTIDE SEQUENCE</scope>
    <source>
        <strain evidence="1">Duluth1</strain>
        <tissue evidence="1">Whole animal</tissue>
    </source>
</reference>
<proteinExistence type="predicted"/>
<keyword evidence="2" id="KW-1185">Reference proteome</keyword>
<protein>
    <submittedName>
        <fullName evidence="1">Uncharacterized protein</fullName>
    </submittedName>
</protein>
<dbReference type="Proteomes" id="UP000828390">
    <property type="component" value="Unassembled WGS sequence"/>
</dbReference>
<evidence type="ECO:0000313" key="1">
    <source>
        <dbReference type="EMBL" id="KAH3724074.1"/>
    </source>
</evidence>